<reference evidence="3 4" key="1">
    <citation type="submission" date="2022-11" db="UniProtKB">
        <authorList>
            <consortium name="WormBaseParasite"/>
        </authorList>
    </citation>
    <scope>IDENTIFICATION</scope>
</reference>
<evidence type="ECO:0000313" key="4">
    <source>
        <dbReference type="WBParaSite" id="Gr19_v10_g1297.t2"/>
    </source>
</evidence>
<accession>A0A914H3P5</accession>
<proteinExistence type="predicted"/>
<dbReference type="WBParaSite" id="Gr19_v10_g1297.t2">
    <property type="protein sequence ID" value="Gr19_v10_g1297.t2"/>
    <property type="gene ID" value="Gr19_v10_g1297"/>
</dbReference>
<keyword evidence="1" id="KW-0812">Transmembrane</keyword>
<evidence type="ECO:0000256" key="1">
    <source>
        <dbReference type="SAM" id="Phobius"/>
    </source>
</evidence>
<name>A0A914H3P5_GLORO</name>
<organism evidence="2 3">
    <name type="scientific">Globodera rostochiensis</name>
    <name type="common">Golden nematode worm</name>
    <name type="synonym">Heterodera rostochiensis</name>
    <dbReference type="NCBI Taxonomy" id="31243"/>
    <lineage>
        <taxon>Eukaryota</taxon>
        <taxon>Metazoa</taxon>
        <taxon>Ecdysozoa</taxon>
        <taxon>Nematoda</taxon>
        <taxon>Chromadorea</taxon>
        <taxon>Rhabditida</taxon>
        <taxon>Tylenchina</taxon>
        <taxon>Tylenchomorpha</taxon>
        <taxon>Tylenchoidea</taxon>
        <taxon>Heteroderidae</taxon>
        <taxon>Heteroderinae</taxon>
        <taxon>Globodera</taxon>
    </lineage>
</organism>
<dbReference type="AlphaFoldDB" id="A0A914H3P5"/>
<evidence type="ECO:0000313" key="3">
    <source>
        <dbReference type="WBParaSite" id="Gr19_v10_g1297.t1"/>
    </source>
</evidence>
<dbReference type="Proteomes" id="UP000887572">
    <property type="component" value="Unplaced"/>
</dbReference>
<keyword evidence="2" id="KW-1185">Reference proteome</keyword>
<sequence>MALSTSPQQNVPKMFESLLVEEGQNDIAVEEGDFGSLGDGDKLQLLAYSSRMARTCRHRCSISDPNAAKCWNDSLTFYEQMLIGMLRRTILVETNRILWLISRSDQPRSAVNYEQLISDSLQRFMQLPRGQIVADANDWKNAPAVFERISPAIMGSVRPLVNKLLHYYNNGNGQLNGPPPFLRFDCPRPCERNHFAWKWLFVGSLLVFLIQLALLSLVVFLLDRREQNAWRTERP</sequence>
<evidence type="ECO:0000313" key="2">
    <source>
        <dbReference type="Proteomes" id="UP000887572"/>
    </source>
</evidence>
<keyword evidence="1" id="KW-1133">Transmembrane helix</keyword>
<protein>
    <submittedName>
        <fullName evidence="3 4">Uncharacterized protein</fullName>
    </submittedName>
</protein>
<dbReference type="WBParaSite" id="Gr19_v10_g1297.t1">
    <property type="protein sequence ID" value="Gr19_v10_g1297.t1"/>
    <property type="gene ID" value="Gr19_v10_g1297"/>
</dbReference>
<keyword evidence="1" id="KW-0472">Membrane</keyword>
<feature type="transmembrane region" description="Helical" evidence="1">
    <location>
        <begin position="196"/>
        <end position="222"/>
    </location>
</feature>